<evidence type="ECO:0000256" key="2">
    <source>
        <dbReference type="ARBA" id="ARBA00023125"/>
    </source>
</evidence>
<keyword evidence="4 5" id="KW-0539">Nucleus</keyword>
<dbReference type="EMBL" id="KR779918">
    <property type="protein sequence ID" value="ALK27863.1"/>
    <property type="molecule type" value="Genomic_DNA"/>
</dbReference>
<evidence type="ECO:0000256" key="3">
    <source>
        <dbReference type="ARBA" id="ARBA00023155"/>
    </source>
</evidence>
<dbReference type="InterPro" id="IPR008422">
    <property type="entry name" value="KN_HD"/>
</dbReference>
<dbReference type="InterPro" id="IPR024333">
    <property type="entry name" value="Mating-type_A-alpha/beta_1_N"/>
</dbReference>
<organism evidence="8">
    <name type="scientific">Limonomyces culmigenus</name>
    <dbReference type="NCBI Taxonomy" id="228944"/>
    <lineage>
        <taxon>Eukaryota</taxon>
        <taxon>Fungi</taxon>
        <taxon>Dikarya</taxon>
        <taxon>Basidiomycota</taxon>
        <taxon>Agaricomycotina</taxon>
        <taxon>Agaricomycetes</taxon>
        <taxon>Corticiales</taxon>
        <taxon>Corticiaceae</taxon>
        <taxon>Limonomyces</taxon>
    </lineage>
</organism>
<comment type="subcellular location">
    <subcellularLocation>
        <location evidence="5">Nucleus</location>
    </subcellularLocation>
</comment>
<proteinExistence type="inferred from homology"/>
<dbReference type="SUPFAM" id="SSF46689">
    <property type="entry name" value="Homeodomain-like"/>
    <property type="match status" value="1"/>
</dbReference>
<keyword evidence="2 5" id="KW-0238">DNA-binding</keyword>
<dbReference type="CDD" id="cd00086">
    <property type="entry name" value="homeodomain"/>
    <property type="match status" value="1"/>
</dbReference>
<feature type="compositionally biased region" description="Polar residues" evidence="6">
    <location>
        <begin position="316"/>
        <end position="326"/>
    </location>
</feature>
<dbReference type="Pfam" id="PF12731">
    <property type="entry name" value="Mating_N"/>
    <property type="match status" value="1"/>
</dbReference>
<feature type="region of interest" description="Disordered" evidence="6">
    <location>
        <begin position="227"/>
        <end position="350"/>
    </location>
</feature>
<evidence type="ECO:0000259" key="7">
    <source>
        <dbReference type="PROSITE" id="PS50071"/>
    </source>
</evidence>
<accession>A0A0P0KP14</accession>
<feature type="compositionally biased region" description="Low complexity" evidence="6">
    <location>
        <begin position="249"/>
        <end position="266"/>
    </location>
</feature>
<feature type="DNA-binding region" description="Homeobox" evidence="5">
    <location>
        <begin position="94"/>
        <end position="159"/>
    </location>
</feature>
<keyword evidence="3 5" id="KW-0371">Homeobox</keyword>
<evidence type="ECO:0000313" key="8">
    <source>
        <dbReference type="EMBL" id="ALK27863.1"/>
    </source>
</evidence>
<feature type="domain" description="Homeobox" evidence="7">
    <location>
        <begin position="92"/>
        <end position="158"/>
    </location>
</feature>
<dbReference type="Pfam" id="PF05920">
    <property type="entry name" value="Homeobox_KN"/>
    <property type="match status" value="1"/>
</dbReference>
<dbReference type="Gene3D" id="1.10.10.60">
    <property type="entry name" value="Homeodomain-like"/>
    <property type="match status" value="1"/>
</dbReference>
<dbReference type="AlphaFoldDB" id="A0A0P0KP14"/>
<evidence type="ECO:0000256" key="5">
    <source>
        <dbReference type="PROSITE-ProRule" id="PRU00108"/>
    </source>
</evidence>
<reference evidence="8" key="1">
    <citation type="submission" date="2015-05" db="EMBL/GenBank/DDBJ databases">
        <title>Draft genome sequence of the fungus Limonomyces culmigenus.</title>
        <authorList>
            <person name="Malapi-Wight M."/>
            <person name="Beirn L.A."/>
            <person name="Veltri D.A."/>
            <person name="Crouch J.A."/>
        </authorList>
    </citation>
    <scope>NUCLEOTIDE SEQUENCE</scope>
    <source>
        <strain evidence="8">CBS 661.85</strain>
    </source>
</reference>
<comment type="similarity">
    <text evidence="1">Belongs to the TALE/M-ATYP homeobox family.</text>
</comment>
<protein>
    <submittedName>
        <fullName evidence="8">Homeodomain mating type protein</fullName>
    </submittedName>
</protein>
<dbReference type="InterPro" id="IPR001356">
    <property type="entry name" value="HD"/>
</dbReference>
<sequence>MLALRHRLAEAETDFLKALGRDESALEEFAEAWSKLQEDIYAAQPLDNETTVLALAVASRIAIMSESFARLESQSDALLVDAQRDFDMIFATHAQSTATSTSSSRSKKVEPGYHWIVKNIHNPYPSAHVKRSIAKETDSSLKNVDEWFQRARRRIGWNEVCKNRYSGSRSGMLLCAYRHFIEPDPEHPLTPDMQMDFVDIELKAKHMYNDRFHVSDECKKLGAMVKTASKDQHSETVEAASRPQLDIDTTSLRSSSSSSSSSLGSTSKRRRHAVDESTRSRRSRSRSNDSNLFSPSPSSTPSDSSNSWNMVEDRTSPVSTVATLPTPSRKRRLSEADAESAPKRPKGMSMAPRAHAVFAPIPKSASYEDLSKHDGAAFHPAEDFMNMGLPIQPSALEQDTTLLSQSLPPAFDADLLNAWLTIPDSAITMPPVSCQAAPAFDLQIDAFGSNPWPILDGIEDPLAPFMELLKECPEIPAVPVSSIKPSQSIMPPAQAEVSLFQWDPSMFPAPTDPFLSPFSFDLAAISFPDPITQVQEPVVPGVPISFGAAASLADPVALAKPIMSREELQAKIASHTQELSRLLAMQAASA</sequence>
<dbReference type="GO" id="GO:0003677">
    <property type="term" value="F:DNA binding"/>
    <property type="evidence" value="ECO:0007669"/>
    <property type="project" value="UniProtKB-UniRule"/>
</dbReference>
<dbReference type="InterPro" id="IPR009057">
    <property type="entry name" value="Homeodomain-like_sf"/>
</dbReference>
<dbReference type="GO" id="GO:0006355">
    <property type="term" value="P:regulation of DNA-templated transcription"/>
    <property type="evidence" value="ECO:0007669"/>
    <property type="project" value="InterPro"/>
</dbReference>
<evidence type="ECO:0000256" key="1">
    <source>
        <dbReference type="ARBA" id="ARBA00005800"/>
    </source>
</evidence>
<evidence type="ECO:0000256" key="6">
    <source>
        <dbReference type="SAM" id="MobiDB-lite"/>
    </source>
</evidence>
<name>A0A0P0KP14_9AGAM</name>
<dbReference type="GO" id="GO:0005634">
    <property type="term" value="C:nucleus"/>
    <property type="evidence" value="ECO:0007669"/>
    <property type="project" value="UniProtKB-SubCell"/>
</dbReference>
<dbReference type="PROSITE" id="PS50071">
    <property type="entry name" value="HOMEOBOX_2"/>
    <property type="match status" value="1"/>
</dbReference>
<feature type="compositionally biased region" description="Low complexity" evidence="6">
    <location>
        <begin position="288"/>
        <end position="307"/>
    </location>
</feature>
<evidence type="ECO:0000256" key="4">
    <source>
        <dbReference type="ARBA" id="ARBA00023242"/>
    </source>
</evidence>